<dbReference type="Pfam" id="PF00588">
    <property type="entry name" value="SpoU_methylase"/>
    <property type="match status" value="1"/>
</dbReference>
<evidence type="ECO:0000313" key="9">
    <source>
        <dbReference type="EMBL" id="QDG53212.1"/>
    </source>
</evidence>
<dbReference type="PANTHER" id="PTHR43453">
    <property type="entry name" value="RRNA METHYLASE-LIKE"/>
    <property type="match status" value="1"/>
</dbReference>
<evidence type="ECO:0000256" key="7">
    <source>
        <dbReference type="HAMAP-Rule" id="MF_02060"/>
    </source>
</evidence>
<feature type="domain" description="tRNA/rRNA methyltransferase SpoU type" evidence="8">
    <location>
        <begin position="55"/>
        <end position="192"/>
    </location>
</feature>
<dbReference type="Proteomes" id="UP000315995">
    <property type="component" value="Chromosome"/>
</dbReference>
<dbReference type="GO" id="GO:0002938">
    <property type="term" value="P:tRNA guanine ribose methylation"/>
    <property type="evidence" value="ECO:0007669"/>
    <property type="project" value="UniProtKB-UniRule"/>
</dbReference>
<dbReference type="OrthoDB" id="9785673at2"/>
<dbReference type="CDD" id="cd18092">
    <property type="entry name" value="SpoU-like_TrmH"/>
    <property type="match status" value="1"/>
</dbReference>
<evidence type="ECO:0000256" key="5">
    <source>
        <dbReference type="ARBA" id="ARBA00022694"/>
    </source>
</evidence>
<dbReference type="InterPro" id="IPR029028">
    <property type="entry name" value="Alpha/beta_knot_MTases"/>
</dbReference>
<sequence>MTDPLNPRFPHDETITIGEHELSADEVIELLAPRLTERRMQRIDEVIAKRTCEIACVFDGPYDMGNVSAVLRTCEGLGIQPVHLIETQEKFKEANRVTQGAEKWLDIRRWKDPKECVADLKRRGYRICATHLEASRPIAEIDFSEPTALVMGNEQDGVSQEVLEASDLRCIIPMAGFTQSYNISVAAALTLYHVRRWRIDRLGREGELSEREQKLLRAHFFLRGIDRGRDYLAELLARAT</sequence>
<dbReference type="InterPro" id="IPR029026">
    <property type="entry name" value="tRNA_m1G_MTases_N"/>
</dbReference>
<evidence type="ECO:0000313" key="10">
    <source>
        <dbReference type="Proteomes" id="UP000315995"/>
    </source>
</evidence>
<gene>
    <name evidence="7" type="primary">trmH</name>
    <name evidence="9" type="ORF">FIV42_21420</name>
</gene>
<dbReference type="InterPro" id="IPR001537">
    <property type="entry name" value="SpoU_MeTrfase"/>
</dbReference>
<dbReference type="PANTHER" id="PTHR43453:SF1">
    <property type="entry name" value="TRNA_RRNA METHYLTRANSFERASE SPOU TYPE DOMAIN-CONTAINING PROTEIN"/>
    <property type="match status" value="1"/>
</dbReference>
<comment type="function">
    <text evidence="7">Catalyzes the 2'-O methylation of guanosine at position 18 in tRNA.</text>
</comment>
<comment type="catalytic activity">
    <reaction evidence="7">
        <text>guanosine(18) in tRNA + S-adenosyl-L-methionine = 2'-O-methylguanosine(18) in tRNA + S-adenosyl-L-homocysteine + H(+)</text>
        <dbReference type="Rhea" id="RHEA:20077"/>
        <dbReference type="Rhea" id="RHEA-COMP:10190"/>
        <dbReference type="Rhea" id="RHEA-COMP:10192"/>
        <dbReference type="ChEBI" id="CHEBI:15378"/>
        <dbReference type="ChEBI" id="CHEBI:57856"/>
        <dbReference type="ChEBI" id="CHEBI:59789"/>
        <dbReference type="ChEBI" id="CHEBI:74269"/>
        <dbReference type="ChEBI" id="CHEBI:74445"/>
        <dbReference type="EC" id="2.1.1.34"/>
    </reaction>
</comment>
<dbReference type="Gene3D" id="3.40.1280.10">
    <property type="match status" value="1"/>
</dbReference>
<keyword evidence="3 7" id="KW-0808">Transferase</keyword>
<reference evidence="9 10" key="1">
    <citation type="submission" date="2019-06" db="EMBL/GenBank/DDBJ databases">
        <title>Persicimonas caeni gen. nov., sp. nov., a predatory bacterium isolated from solar saltern.</title>
        <authorList>
            <person name="Wang S."/>
        </authorList>
    </citation>
    <scope>NUCLEOTIDE SEQUENCE [LARGE SCALE GENOMIC DNA]</scope>
    <source>
        <strain evidence="9 10">YN101</strain>
    </source>
</reference>
<keyword evidence="6 7" id="KW-0694">RNA-binding</keyword>
<evidence type="ECO:0000256" key="2">
    <source>
        <dbReference type="ARBA" id="ARBA00022603"/>
    </source>
</evidence>
<keyword evidence="10" id="KW-1185">Reference proteome</keyword>
<comment type="caution">
    <text evidence="7">Lacks conserved residue(s) required for the propagation of feature annotation.</text>
</comment>
<keyword evidence="2 7" id="KW-0489">Methyltransferase</keyword>
<dbReference type="HAMAP" id="MF_02060">
    <property type="entry name" value="tRNA_methyltr_TrmH"/>
    <property type="match status" value="1"/>
</dbReference>
<organism evidence="9 10">
    <name type="scientific">Persicimonas caeni</name>
    <dbReference type="NCBI Taxonomy" id="2292766"/>
    <lineage>
        <taxon>Bacteria</taxon>
        <taxon>Deltaproteobacteria</taxon>
        <taxon>Bradymonadales</taxon>
        <taxon>Bradymonadaceae</taxon>
        <taxon>Persicimonas</taxon>
    </lineage>
</organism>
<evidence type="ECO:0000259" key="8">
    <source>
        <dbReference type="Pfam" id="PF00588"/>
    </source>
</evidence>
<keyword evidence="1 7" id="KW-0820">tRNA-binding</keyword>
<dbReference type="GO" id="GO:0000049">
    <property type="term" value="F:tRNA binding"/>
    <property type="evidence" value="ECO:0007669"/>
    <property type="project" value="UniProtKB-UniRule"/>
</dbReference>
<comment type="similarity">
    <text evidence="7">Belongs to the class IV-like SAM-binding methyltransferase superfamily. RNA methyltransferase TrmH family.</text>
</comment>
<feature type="binding site" evidence="7">
    <location>
        <position position="172"/>
    </location>
    <ligand>
        <name>S-adenosyl-L-methionine</name>
        <dbReference type="ChEBI" id="CHEBI:59789"/>
    </ligand>
</feature>
<dbReference type="AlphaFoldDB" id="A0A4Y6PY16"/>
<dbReference type="GO" id="GO:0141100">
    <property type="term" value="F:tRNA (guanine(18)-2'-O)-methyltransferase activity"/>
    <property type="evidence" value="ECO:0007669"/>
    <property type="project" value="UniProtKB-UniRule"/>
</dbReference>
<evidence type="ECO:0000256" key="4">
    <source>
        <dbReference type="ARBA" id="ARBA00022691"/>
    </source>
</evidence>
<dbReference type="InterPro" id="IPR033671">
    <property type="entry name" value="TrmH"/>
</dbReference>
<accession>A0A4Y6PY16</accession>
<keyword evidence="4 7" id="KW-0949">S-adenosyl-L-methionine</keyword>
<dbReference type="RefSeq" id="WP_141199673.1">
    <property type="nucleotide sequence ID" value="NZ_CP041186.1"/>
</dbReference>
<evidence type="ECO:0000256" key="1">
    <source>
        <dbReference type="ARBA" id="ARBA00022555"/>
    </source>
</evidence>
<dbReference type="EC" id="2.1.1.34" evidence="7"/>
<dbReference type="EMBL" id="CP041186">
    <property type="protein sequence ID" value="QDG53212.1"/>
    <property type="molecule type" value="Genomic_DNA"/>
</dbReference>
<proteinExistence type="inferred from homology"/>
<dbReference type="SUPFAM" id="SSF75217">
    <property type="entry name" value="alpha/beta knot"/>
    <property type="match status" value="1"/>
</dbReference>
<accession>A0A5B8Y9R5</accession>
<name>A0A4Y6PY16_PERCE</name>
<evidence type="ECO:0000256" key="3">
    <source>
        <dbReference type="ARBA" id="ARBA00022679"/>
    </source>
</evidence>
<keyword evidence="5 7" id="KW-0819">tRNA processing</keyword>
<evidence type="ECO:0000256" key="6">
    <source>
        <dbReference type="ARBA" id="ARBA00022884"/>
    </source>
</evidence>
<feature type="binding site" evidence="7">
    <location>
        <position position="130"/>
    </location>
    <ligand>
        <name>S-adenosyl-L-methionine</name>
        <dbReference type="ChEBI" id="CHEBI:59789"/>
    </ligand>
</feature>
<protein>
    <recommendedName>
        <fullName evidence="7">tRNA (guanosine(18)-2'-O)-methyltransferase</fullName>
        <ecNumber evidence="7">2.1.1.34</ecNumber>
    </recommendedName>
    <alternativeName>
        <fullName evidence="7">tRNA [Gm18] methyltransferase</fullName>
    </alternativeName>
</protein>